<accession>A0A6J4LI24</accession>
<feature type="signal peptide" evidence="1">
    <location>
        <begin position="1"/>
        <end position="21"/>
    </location>
</feature>
<evidence type="ECO:0000256" key="1">
    <source>
        <dbReference type="SAM" id="SignalP"/>
    </source>
</evidence>
<sequence length="179" mass="19436">MQKRFFRLGAFAALMLLAGLAACQKVEDLLRFKISNETSFTVPSAIGLNAPVLLPTPDVTTNASQTFKNNNTDVNKVKDIRLESLVLSITGPANATFAPVKAVRLYISAPGVEEKLLASKENIPTDVGSTLSLDVTGEKMDAYVKRESFQVRTEVVTRQAVFQDTHVTAKMTFGVTADL</sequence>
<gene>
    <name evidence="2" type="ORF">AVDCRST_MAG56-7814</name>
</gene>
<dbReference type="AlphaFoldDB" id="A0A6J4LI24"/>
<dbReference type="EMBL" id="CADCTQ010000621">
    <property type="protein sequence ID" value="CAA9331283.1"/>
    <property type="molecule type" value="Genomic_DNA"/>
</dbReference>
<keyword evidence="1" id="KW-0732">Signal</keyword>
<feature type="chain" id="PRO_5026841204" description="DUF1735 domain-containing protein" evidence="1">
    <location>
        <begin position="22"/>
        <end position="179"/>
    </location>
</feature>
<reference evidence="2" key="1">
    <citation type="submission" date="2020-02" db="EMBL/GenBank/DDBJ databases">
        <authorList>
            <person name="Meier V. D."/>
        </authorList>
    </citation>
    <scope>NUCLEOTIDE SEQUENCE</scope>
    <source>
        <strain evidence="2">AVDCRST_MAG56</strain>
    </source>
</reference>
<dbReference type="PROSITE" id="PS51257">
    <property type="entry name" value="PROKAR_LIPOPROTEIN"/>
    <property type="match status" value="1"/>
</dbReference>
<evidence type="ECO:0008006" key="3">
    <source>
        <dbReference type="Google" id="ProtNLM"/>
    </source>
</evidence>
<evidence type="ECO:0000313" key="2">
    <source>
        <dbReference type="EMBL" id="CAA9331283.1"/>
    </source>
</evidence>
<name>A0A6J4LI24_9SPHI</name>
<proteinExistence type="predicted"/>
<protein>
    <recommendedName>
        <fullName evidence="3">DUF1735 domain-containing protein</fullName>
    </recommendedName>
</protein>
<organism evidence="2">
    <name type="scientific">uncultured Cytophagales bacterium</name>
    <dbReference type="NCBI Taxonomy" id="158755"/>
    <lineage>
        <taxon>Bacteria</taxon>
        <taxon>Pseudomonadati</taxon>
        <taxon>Bacteroidota</taxon>
        <taxon>Sphingobacteriia</taxon>
        <taxon>Sphingobacteriales</taxon>
        <taxon>environmental samples</taxon>
    </lineage>
</organism>